<name>A0ABM1AB85_APLCA</name>
<accession>A0ABM1AB85</accession>
<evidence type="ECO:0000259" key="10">
    <source>
        <dbReference type="Pfam" id="PF05649"/>
    </source>
</evidence>
<dbReference type="InterPro" id="IPR000718">
    <property type="entry name" value="Peptidase_M13"/>
</dbReference>
<evidence type="ECO:0000259" key="9">
    <source>
        <dbReference type="Pfam" id="PF01431"/>
    </source>
</evidence>
<feature type="domain" description="Peptidase M13 N-terminal" evidence="10">
    <location>
        <begin position="105"/>
        <end position="505"/>
    </location>
</feature>
<sequence length="782" mass="89573">MGGETYKEFDSASIITNTTEGTVTIRNHTFRKRELLLGVIAVFAFLLVIVLAIVLAVEVGTMKNEEATAAAQMTSTGCDSGTCLTPACLRASLYHKQTMNEAVDPCQNFYAFACGGYAEANPQDELLDDVTPSHQVLMENTERLVYLLESEPDRQLTHAYEKKLRDFMYSCSNHFDKMDLRGYPFIHHVVSQTDGWYLFDQWNASTFDLEASLKTVHIDLWTSAFFTVSLNVDEVDWNKRVVEIDAGGTGMDFYFFLPDFAPYQDVYKEYIRHVALLISHDFGLANNVDRADQFTADVFEVEQTMAAVMLTSPYLNDPHHDEHRLSLAQLTDKVNNTIDFTLYMKELFNEWPNKFNDNTKIVVLRELFFETLGQILSHYLHRDPDGTRKLHNYMMWQLLNRYHHELSWDYVHAKRKFHYMTSGIKDESSGYVYCFSVAEGAMPDAMSAAFIKNFVNKKDQEEGDYLADKIKEELLLSLDSFPWLTDDDRKTAKKKISGSLQKVGYADYMVNDMYMDKMYMQAKITRDDYFGNILALNSLYRKAYNDAIGYASSRKNWVYHVFQPMVTYYNPWHELIVTAAALQNPLFSHKGPAYYNYGGIGTAIARSFIHAIDELGNLYRLDGSNYGSWWSNTTTEKYEETKQCAIETQKGQKLGPFKSIFSPEPYTPNATLFRPYFATTLLAESAALRLSLKTYKKNKAGEALPVGIRGMTADKMFFLAYAQTKCQNTPEYLKAVQLEVNGVFPKEYRINQVVSQVPEFAQAFNCPASSPLVKEKRCMLFP</sequence>
<dbReference type="InterPro" id="IPR042089">
    <property type="entry name" value="Peptidase_M13_dom_2"/>
</dbReference>
<evidence type="ECO:0000256" key="8">
    <source>
        <dbReference type="SAM" id="Phobius"/>
    </source>
</evidence>
<keyword evidence="8" id="KW-0812">Transmembrane</keyword>
<dbReference type="RefSeq" id="XP_012944382.1">
    <property type="nucleotide sequence ID" value="XM_013088928.2"/>
</dbReference>
<evidence type="ECO:0000256" key="2">
    <source>
        <dbReference type="ARBA" id="ARBA00007357"/>
    </source>
</evidence>
<dbReference type="Proteomes" id="UP000694888">
    <property type="component" value="Unplaced"/>
</dbReference>
<evidence type="ECO:0000256" key="4">
    <source>
        <dbReference type="ARBA" id="ARBA00022723"/>
    </source>
</evidence>
<dbReference type="Gene3D" id="1.10.1380.10">
    <property type="entry name" value="Neutral endopeptidase , domain2"/>
    <property type="match status" value="1"/>
</dbReference>
<dbReference type="Pfam" id="PF05649">
    <property type="entry name" value="Peptidase_M13_N"/>
    <property type="match status" value="1"/>
</dbReference>
<dbReference type="PANTHER" id="PTHR11733:SF167">
    <property type="entry name" value="FI17812P1-RELATED"/>
    <property type="match status" value="1"/>
</dbReference>
<dbReference type="CDD" id="cd08662">
    <property type="entry name" value="M13"/>
    <property type="match status" value="1"/>
</dbReference>
<keyword evidence="5" id="KW-0378">Hydrolase</keyword>
<evidence type="ECO:0000313" key="11">
    <source>
        <dbReference type="Proteomes" id="UP000694888"/>
    </source>
</evidence>
<reference evidence="12" key="1">
    <citation type="submission" date="2025-08" db="UniProtKB">
        <authorList>
            <consortium name="RefSeq"/>
        </authorList>
    </citation>
    <scope>IDENTIFICATION</scope>
</reference>
<dbReference type="PANTHER" id="PTHR11733">
    <property type="entry name" value="ZINC METALLOPROTEASE FAMILY M13 NEPRILYSIN-RELATED"/>
    <property type="match status" value="1"/>
</dbReference>
<dbReference type="InterPro" id="IPR018497">
    <property type="entry name" value="Peptidase_M13_C"/>
</dbReference>
<dbReference type="Pfam" id="PF01431">
    <property type="entry name" value="Peptidase_M13"/>
    <property type="match status" value="1"/>
</dbReference>
<feature type="transmembrane region" description="Helical" evidence="8">
    <location>
        <begin position="35"/>
        <end position="57"/>
    </location>
</feature>
<keyword evidence="8" id="KW-0472">Membrane</keyword>
<feature type="domain" description="Peptidase M13 C-terminal" evidence="9">
    <location>
        <begin position="568"/>
        <end position="779"/>
    </location>
</feature>
<keyword evidence="7" id="KW-0482">Metalloprotease</keyword>
<keyword evidence="8" id="KW-1133">Transmembrane helix</keyword>
<proteinExistence type="inferred from homology"/>
<gene>
    <name evidence="12" type="primary">LOC101859742</name>
</gene>
<keyword evidence="11" id="KW-1185">Reference proteome</keyword>
<organism evidence="11 12">
    <name type="scientific">Aplysia californica</name>
    <name type="common">California sea hare</name>
    <dbReference type="NCBI Taxonomy" id="6500"/>
    <lineage>
        <taxon>Eukaryota</taxon>
        <taxon>Metazoa</taxon>
        <taxon>Spiralia</taxon>
        <taxon>Lophotrochozoa</taxon>
        <taxon>Mollusca</taxon>
        <taxon>Gastropoda</taxon>
        <taxon>Heterobranchia</taxon>
        <taxon>Euthyneura</taxon>
        <taxon>Tectipleura</taxon>
        <taxon>Aplysiida</taxon>
        <taxon>Aplysioidea</taxon>
        <taxon>Aplysiidae</taxon>
        <taxon>Aplysia</taxon>
    </lineage>
</organism>
<dbReference type="InterPro" id="IPR024079">
    <property type="entry name" value="MetalloPept_cat_dom_sf"/>
</dbReference>
<keyword evidence="3" id="KW-0645">Protease</keyword>
<dbReference type="PROSITE" id="PS51885">
    <property type="entry name" value="NEPRILYSIN"/>
    <property type="match status" value="1"/>
</dbReference>
<dbReference type="GeneID" id="101859742"/>
<evidence type="ECO:0000313" key="12">
    <source>
        <dbReference type="RefSeq" id="XP_012944382.1"/>
    </source>
</evidence>
<dbReference type="InterPro" id="IPR008753">
    <property type="entry name" value="Peptidase_M13_N"/>
</dbReference>
<comment type="cofactor">
    <cofactor evidence="1">
        <name>Zn(2+)</name>
        <dbReference type="ChEBI" id="CHEBI:29105"/>
    </cofactor>
</comment>
<evidence type="ECO:0000256" key="6">
    <source>
        <dbReference type="ARBA" id="ARBA00022833"/>
    </source>
</evidence>
<evidence type="ECO:0000256" key="7">
    <source>
        <dbReference type="ARBA" id="ARBA00023049"/>
    </source>
</evidence>
<keyword evidence="4" id="KW-0479">Metal-binding</keyword>
<dbReference type="SUPFAM" id="SSF55486">
    <property type="entry name" value="Metalloproteases ('zincins'), catalytic domain"/>
    <property type="match status" value="1"/>
</dbReference>
<comment type="similarity">
    <text evidence="2">Belongs to the peptidase M13 family.</text>
</comment>
<evidence type="ECO:0000256" key="3">
    <source>
        <dbReference type="ARBA" id="ARBA00022670"/>
    </source>
</evidence>
<dbReference type="Gene3D" id="3.40.390.10">
    <property type="entry name" value="Collagenase (Catalytic Domain)"/>
    <property type="match status" value="1"/>
</dbReference>
<keyword evidence="6" id="KW-0862">Zinc</keyword>
<protein>
    <submittedName>
        <fullName evidence="12">Endothelin-converting enzyme 1</fullName>
    </submittedName>
</protein>
<evidence type="ECO:0000256" key="5">
    <source>
        <dbReference type="ARBA" id="ARBA00022801"/>
    </source>
</evidence>
<evidence type="ECO:0000256" key="1">
    <source>
        <dbReference type="ARBA" id="ARBA00001947"/>
    </source>
</evidence>